<dbReference type="Gene3D" id="3.40.1550.10">
    <property type="entry name" value="CheC-like"/>
    <property type="match status" value="1"/>
</dbReference>
<protein>
    <recommendedName>
        <fullName evidence="5">Chemotaxis protein CheX</fullName>
    </recommendedName>
</protein>
<keyword evidence="2" id="KW-0175">Coiled coil</keyword>
<comment type="caution">
    <text evidence="3">The sequence shown here is derived from an EMBL/GenBank/DDBJ whole genome shotgun (WGS) entry which is preliminary data.</text>
</comment>
<dbReference type="RefSeq" id="WP_183600982.1">
    <property type="nucleotide sequence ID" value="NZ_JACHXK010000006.1"/>
</dbReference>
<dbReference type="SUPFAM" id="SSF160246">
    <property type="entry name" value="EspE N-terminal domain-like"/>
    <property type="match status" value="1"/>
</dbReference>
<dbReference type="InterPro" id="IPR028976">
    <property type="entry name" value="CheC-like_sf"/>
</dbReference>
<gene>
    <name evidence="3" type="ORF">FHS18_003181</name>
</gene>
<organism evidence="3 4">
    <name type="scientific">Paenibacillus phyllosphaerae</name>
    <dbReference type="NCBI Taxonomy" id="274593"/>
    <lineage>
        <taxon>Bacteria</taxon>
        <taxon>Bacillati</taxon>
        <taxon>Bacillota</taxon>
        <taxon>Bacilli</taxon>
        <taxon>Bacillales</taxon>
        <taxon>Paenibacillaceae</taxon>
        <taxon>Paenibacillus</taxon>
    </lineage>
</organism>
<dbReference type="SUPFAM" id="SSF103039">
    <property type="entry name" value="CheC-like"/>
    <property type="match status" value="1"/>
</dbReference>
<name>A0A7W5AYK4_9BACL</name>
<evidence type="ECO:0008006" key="5">
    <source>
        <dbReference type="Google" id="ProtNLM"/>
    </source>
</evidence>
<accession>A0A7W5AYK4</accession>
<reference evidence="3 4" key="1">
    <citation type="submission" date="2020-08" db="EMBL/GenBank/DDBJ databases">
        <title>Genomic Encyclopedia of Type Strains, Phase III (KMG-III): the genomes of soil and plant-associated and newly described type strains.</title>
        <authorList>
            <person name="Whitman W."/>
        </authorList>
    </citation>
    <scope>NUCLEOTIDE SEQUENCE [LARGE SCALE GENOMIC DNA]</scope>
    <source>
        <strain evidence="3 4">CECT 5862</strain>
    </source>
</reference>
<keyword evidence="1" id="KW-0145">Chemotaxis</keyword>
<evidence type="ECO:0000256" key="1">
    <source>
        <dbReference type="ARBA" id="ARBA00022500"/>
    </source>
</evidence>
<dbReference type="EMBL" id="JACHXK010000006">
    <property type="protein sequence ID" value="MBB3111113.1"/>
    <property type="molecule type" value="Genomic_DNA"/>
</dbReference>
<evidence type="ECO:0000256" key="2">
    <source>
        <dbReference type="SAM" id="Coils"/>
    </source>
</evidence>
<evidence type="ECO:0000313" key="4">
    <source>
        <dbReference type="Proteomes" id="UP000570361"/>
    </source>
</evidence>
<dbReference type="Proteomes" id="UP000570361">
    <property type="component" value="Unassembled WGS sequence"/>
</dbReference>
<proteinExistence type="predicted"/>
<dbReference type="InterPro" id="IPR037257">
    <property type="entry name" value="T2SS_E_N_sf"/>
</dbReference>
<dbReference type="GO" id="GO:0006935">
    <property type="term" value="P:chemotaxis"/>
    <property type="evidence" value="ECO:0007669"/>
    <property type="project" value="UniProtKB-KW"/>
</dbReference>
<evidence type="ECO:0000313" key="3">
    <source>
        <dbReference type="EMBL" id="MBB3111113.1"/>
    </source>
</evidence>
<dbReference type="AlphaFoldDB" id="A0A7W5AYK4"/>
<feature type="coiled-coil region" evidence="2">
    <location>
        <begin position="11"/>
        <end position="38"/>
    </location>
</feature>
<sequence length="294" mass="32885">MFTQYFGHYLLNRNIVSLIQLQEAMEQLENTRVKLGVLSVNAGYMSAARAEEVHQLQARMDKRFGEIAVERGYMTEEQLEQLLGMQKEGHLVLGQALIDQGAITLDQFTAALEQYKADHLLSDDQFEAIKNGNIEELIAAVLKLDASIDQPWFREYLSLFAKNMIRFIDPMLYLEVNAVPQGYQSEWLVSQNIEGTVTLFTALSMNEGAFLRTASAYAQEEIQAPGELAEASVGEFLNLHNGLFLVSMSNQGIELGLKPQQIEHRAALPALATSYLITVYMSEGSFELIVAPRG</sequence>
<keyword evidence="4" id="KW-1185">Reference proteome</keyword>